<dbReference type="OrthoDB" id="2019572at2759"/>
<evidence type="ECO:0000256" key="4">
    <source>
        <dbReference type="ARBA" id="ARBA00022723"/>
    </source>
</evidence>
<dbReference type="EMBL" id="KN832025">
    <property type="protein sequence ID" value="KIN97734.1"/>
    <property type="molecule type" value="Genomic_DNA"/>
</dbReference>
<keyword evidence="4" id="KW-0479">Metal-binding</keyword>
<evidence type="ECO:0000256" key="12">
    <source>
        <dbReference type="SAM" id="MobiDB-lite"/>
    </source>
</evidence>
<keyword evidence="9" id="KW-1015">Disulfide bond</keyword>
<evidence type="ECO:0000313" key="13">
    <source>
        <dbReference type="EMBL" id="KIN97734.1"/>
    </source>
</evidence>
<dbReference type="AlphaFoldDB" id="A0A0C3N9I5"/>
<dbReference type="Proteomes" id="UP000054217">
    <property type="component" value="Unassembled WGS sequence"/>
</dbReference>
<dbReference type="GO" id="GO:0046872">
    <property type="term" value="F:metal ion binding"/>
    <property type="evidence" value="ECO:0007669"/>
    <property type="project" value="UniProtKB-KW"/>
</dbReference>
<keyword evidence="14" id="KW-1185">Reference proteome</keyword>
<evidence type="ECO:0000256" key="7">
    <source>
        <dbReference type="ARBA" id="ARBA00023008"/>
    </source>
</evidence>
<accession>A0A0C3N9I5</accession>
<dbReference type="STRING" id="870435.A0A0C3N9I5"/>
<reference evidence="13 14" key="1">
    <citation type="submission" date="2014-04" db="EMBL/GenBank/DDBJ databases">
        <authorList>
            <consortium name="DOE Joint Genome Institute"/>
            <person name="Kuo A."/>
            <person name="Kohler A."/>
            <person name="Costa M.D."/>
            <person name="Nagy L.G."/>
            <person name="Floudas D."/>
            <person name="Copeland A."/>
            <person name="Barry K.W."/>
            <person name="Cichocki N."/>
            <person name="Veneault-Fourrey C."/>
            <person name="LaButti K."/>
            <person name="Lindquist E.A."/>
            <person name="Lipzen A."/>
            <person name="Lundell T."/>
            <person name="Morin E."/>
            <person name="Murat C."/>
            <person name="Sun H."/>
            <person name="Tunlid A."/>
            <person name="Henrissat B."/>
            <person name="Grigoriev I.V."/>
            <person name="Hibbett D.S."/>
            <person name="Martin F."/>
            <person name="Nordberg H.P."/>
            <person name="Cantor M.N."/>
            <person name="Hua S.X."/>
        </authorList>
    </citation>
    <scope>NUCLEOTIDE SEQUENCE [LARGE SCALE GENOMIC DNA]</scope>
    <source>
        <strain evidence="13 14">Marx 270</strain>
    </source>
</reference>
<dbReference type="Pfam" id="PF22810">
    <property type="entry name" value="LPMO_AA14"/>
    <property type="match status" value="1"/>
</dbReference>
<keyword evidence="8" id="KW-0503">Monooxygenase</keyword>
<keyword evidence="3" id="KW-0964">Secreted</keyword>
<dbReference type="GO" id="GO:0004497">
    <property type="term" value="F:monooxygenase activity"/>
    <property type="evidence" value="ECO:0007669"/>
    <property type="project" value="UniProtKB-KW"/>
</dbReference>
<evidence type="ECO:0000256" key="5">
    <source>
        <dbReference type="ARBA" id="ARBA00022729"/>
    </source>
</evidence>
<comment type="cofactor">
    <cofactor evidence="1">
        <name>Cu(2+)</name>
        <dbReference type="ChEBI" id="CHEBI:29036"/>
    </cofactor>
</comment>
<keyword evidence="5" id="KW-0732">Signal</keyword>
<name>A0A0C3N9I5_PISTI</name>
<comment type="similarity">
    <text evidence="11">Belongs to the polysaccharide monooxygenase AA14 family.</text>
</comment>
<evidence type="ECO:0000256" key="10">
    <source>
        <dbReference type="ARBA" id="ARBA00023180"/>
    </source>
</evidence>
<keyword evidence="10" id="KW-0325">Glycoprotein</keyword>
<evidence type="ECO:0008006" key="15">
    <source>
        <dbReference type="Google" id="ProtNLM"/>
    </source>
</evidence>
<evidence type="ECO:0000256" key="2">
    <source>
        <dbReference type="ARBA" id="ARBA00004613"/>
    </source>
</evidence>
<evidence type="ECO:0000256" key="1">
    <source>
        <dbReference type="ARBA" id="ARBA00001973"/>
    </source>
</evidence>
<feature type="region of interest" description="Disordered" evidence="12">
    <location>
        <begin position="314"/>
        <end position="336"/>
    </location>
</feature>
<keyword evidence="6" id="KW-0560">Oxidoreductase</keyword>
<reference evidence="14" key="2">
    <citation type="submission" date="2015-01" db="EMBL/GenBank/DDBJ databases">
        <title>Evolutionary Origins and Diversification of the Mycorrhizal Mutualists.</title>
        <authorList>
            <consortium name="DOE Joint Genome Institute"/>
            <consortium name="Mycorrhizal Genomics Consortium"/>
            <person name="Kohler A."/>
            <person name="Kuo A."/>
            <person name="Nagy L.G."/>
            <person name="Floudas D."/>
            <person name="Copeland A."/>
            <person name="Barry K.W."/>
            <person name="Cichocki N."/>
            <person name="Veneault-Fourrey C."/>
            <person name="LaButti K."/>
            <person name="Lindquist E.A."/>
            <person name="Lipzen A."/>
            <person name="Lundell T."/>
            <person name="Morin E."/>
            <person name="Murat C."/>
            <person name="Riley R."/>
            <person name="Ohm R."/>
            <person name="Sun H."/>
            <person name="Tunlid A."/>
            <person name="Henrissat B."/>
            <person name="Grigoriev I.V."/>
            <person name="Hibbett D.S."/>
            <person name="Martin F."/>
        </authorList>
    </citation>
    <scope>NUCLEOTIDE SEQUENCE [LARGE SCALE GENOMIC DNA]</scope>
    <source>
        <strain evidence="14">Marx 270</strain>
    </source>
</reference>
<keyword evidence="7" id="KW-0186">Copper</keyword>
<evidence type="ECO:0000313" key="14">
    <source>
        <dbReference type="Proteomes" id="UP000054217"/>
    </source>
</evidence>
<dbReference type="InterPro" id="IPR054497">
    <property type="entry name" value="LPMO_AA14"/>
</dbReference>
<dbReference type="HOGENOM" id="CLU_030284_1_0_1"/>
<dbReference type="InParanoid" id="A0A0C3N9I5"/>
<evidence type="ECO:0000256" key="3">
    <source>
        <dbReference type="ARBA" id="ARBA00022525"/>
    </source>
</evidence>
<comment type="subcellular location">
    <subcellularLocation>
        <location evidence="2">Secreted</location>
    </subcellularLocation>
</comment>
<evidence type="ECO:0000256" key="11">
    <source>
        <dbReference type="ARBA" id="ARBA00046340"/>
    </source>
</evidence>
<protein>
    <recommendedName>
        <fullName evidence="15">Lytic polysaccharide monooxygenase</fullName>
    </recommendedName>
</protein>
<sequence length="336" mass="36418">MCQFLKGSIRPTKRPLPSTSVPFPKQSAAYDVIASGLAVHLINLVQLTNMWLLLTISVAFIRLADAHMAAWHPAMYCFNGTTPGQVNYNTNDATLPLYMLSQSDYWFHGINKCNEFPPADGDFLELPAGASFTVEIADNRGVTTLSDDGKHATDWPDGGTHPDNYSITNLGGAPLSSSGCIAEPNFHTQNQSMAAGSAFAISYTSSLNEVTVDNLVVFSVRYNTPWKRVTSYDVPAAMPACPSDGCICAWVWIPDGCGQPNIYMEGFKCKVTNATSTTPVGTPKPPVWCEEDQSQCVQGPKQIMIWNQAEGNNIEVSGDDLSGEPKSPAYNSKCSR</sequence>
<proteinExistence type="inferred from homology"/>
<organism evidence="13 14">
    <name type="scientific">Pisolithus tinctorius Marx 270</name>
    <dbReference type="NCBI Taxonomy" id="870435"/>
    <lineage>
        <taxon>Eukaryota</taxon>
        <taxon>Fungi</taxon>
        <taxon>Dikarya</taxon>
        <taxon>Basidiomycota</taxon>
        <taxon>Agaricomycotina</taxon>
        <taxon>Agaricomycetes</taxon>
        <taxon>Agaricomycetidae</taxon>
        <taxon>Boletales</taxon>
        <taxon>Sclerodermatineae</taxon>
        <taxon>Pisolithaceae</taxon>
        <taxon>Pisolithus</taxon>
    </lineage>
</organism>
<evidence type="ECO:0000256" key="8">
    <source>
        <dbReference type="ARBA" id="ARBA00023033"/>
    </source>
</evidence>
<gene>
    <name evidence="13" type="ORF">M404DRAFT_889294</name>
</gene>
<dbReference type="GO" id="GO:0005576">
    <property type="term" value="C:extracellular region"/>
    <property type="evidence" value="ECO:0007669"/>
    <property type="project" value="UniProtKB-SubCell"/>
</dbReference>
<evidence type="ECO:0000256" key="9">
    <source>
        <dbReference type="ARBA" id="ARBA00023157"/>
    </source>
</evidence>
<evidence type="ECO:0000256" key="6">
    <source>
        <dbReference type="ARBA" id="ARBA00023002"/>
    </source>
</evidence>